<sequence>MKRLFLVSSLACAAVLLSACPDTKLPNPAPRVPEPKAQTTTIEGSSERAVPGQPGAGMPAVSRP</sequence>
<evidence type="ECO:0000313" key="2">
    <source>
        <dbReference type="EMBL" id="XBP68409.1"/>
    </source>
</evidence>
<feature type="region of interest" description="Disordered" evidence="1">
    <location>
        <begin position="24"/>
        <end position="64"/>
    </location>
</feature>
<gene>
    <name evidence="2" type="ORF">ABLV49_10735</name>
</gene>
<protein>
    <recommendedName>
        <fullName evidence="3">Lipoprotein</fullName>
    </recommendedName>
</protein>
<evidence type="ECO:0008006" key="3">
    <source>
        <dbReference type="Google" id="ProtNLM"/>
    </source>
</evidence>
<reference evidence="2" key="1">
    <citation type="submission" date="2024-05" db="EMBL/GenBank/DDBJ databases">
        <authorList>
            <person name="Bunk B."/>
            <person name="Swiderski J."/>
            <person name="Sproer C."/>
            <person name="Thiel V."/>
        </authorList>
    </citation>
    <scope>NUCLEOTIDE SEQUENCE</scope>
    <source>
        <strain evidence="2">DSM 17735</strain>
    </source>
</reference>
<accession>A0AAU7LLD1</accession>
<dbReference type="AlphaFoldDB" id="A0AAU7LLD1"/>
<proteinExistence type="predicted"/>
<evidence type="ECO:0000256" key="1">
    <source>
        <dbReference type="SAM" id="MobiDB-lite"/>
    </source>
</evidence>
<dbReference type="PROSITE" id="PS51257">
    <property type="entry name" value="PROKAR_LIPOPROTEIN"/>
    <property type="match status" value="1"/>
</dbReference>
<dbReference type="RefSeq" id="WP_349276408.1">
    <property type="nucleotide sequence ID" value="NZ_CP157675.1"/>
</dbReference>
<organism evidence="2">
    <name type="scientific">Polaromonas hydrogenivorans</name>
    <dbReference type="NCBI Taxonomy" id="335476"/>
    <lineage>
        <taxon>Bacteria</taxon>
        <taxon>Pseudomonadati</taxon>
        <taxon>Pseudomonadota</taxon>
        <taxon>Betaproteobacteria</taxon>
        <taxon>Burkholderiales</taxon>
        <taxon>Comamonadaceae</taxon>
        <taxon>Polaromonas</taxon>
    </lineage>
</organism>
<name>A0AAU7LLD1_9BURK</name>
<dbReference type="EMBL" id="CP157675">
    <property type="protein sequence ID" value="XBP68409.1"/>
    <property type="molecule type" value="Genomic_DNA"/>
</dbReference>